<reference evidence="3" key="1">
    <citation type="journal article" date="2017" name="Nat. Ecol. Evol.">
        <title>Genome expansion and lineage-specific genetic innovations in the forest pathogenic fungi Armillaria.</title>
        <authorList>
            <person name="Sipos G."/>
            <person name="Prasanna A.N."/>
            <person name="Walter M.C."/>
            <person name="O'Connor E."/>
            <person name="Balint B."/>
            <person name="Krizsan K."/>
            <person name="Kiss B."/>
            <person name="Hess J."/>
            <person name="Varga T."/>
            <person name="Slot J."/>
            <person name="Riley R."/>
            <person name="Boka B."/>
            <person name="Rigling D."/>
            <person name="Barry K."/>
            <person name="Lee J."/>
            <person name="Mihaltcheva S."/>
            <person name="LaButti K."/>
            <person name="Lipzen A."/>
            <person name="Waldron R."/>
            <person name="Moloney N.M."/>
            <person name="Sperisen C."/>
            <person name="Kredics L."/>
            <person name="Vagvoelgyi C."/>
            <person name="Patrignani A."/>
            <person name="Fitzpatrick D."/>
            <person name="Nagy I."/>
            <person name="Doyle S."/>
            <person name="Anderson J.B."/>
            <person name="Grigoriev I.V."/>
            <person name="Gueldener U."/>
            <person name="Muensterkoetter M."/>
            <person name="Nagy L.G."/>
        </authorList>
    </citation>
    <scope>NUCLEOTIDE SEQUENCE [LARGE SCALE GENOMIC DNA]</scope>
    <source>
        <strain evidence="3">Ar21-2</strain>
    </source>
</reference>
<sequence>MHFDTTDAASEHLIDDIASTSSGYLVSSSPMRAHFPPPTYQPTVISPIKYKSRYSHLLERVPKTVEEVELQAALRESEERDNAKKNLIVRMQATVVLQDRYVDRTQGHLQEAEEAKKNKKSTRPMGDGLAKLLDGDEFFDRVTEWETQQEKITNDKAKKKSSREMHSIALQRWKHLEEQRKGRNKEKHEKHEETVKAWERDRDLTKVEKRRLTQRKPKAPAYEKPTPRPKKDAFALNEGAEMDDEGSDGQDEEFRRGTDDDEDEGVDKDEVRGESGSVMEDD</sequence>
<dbReference type="OrthoDB" id="2917041at2759"/>
<feature type="compositionally biased region" description="Basic and acidic residues" evidence="1">
    <location>
        <begin position="174"/>
        <end position="211"/>
    </location>
</feature>
<feature type="compositionally biased region" description="Acidic residues" evidence="1">
    <location>
        <begin position="240"/>
        <end position="251"/>
    </location>
</feature>
<dbReference type="Proteomes" id="UP000217790">
    <property type="component" value="Unassembled WGS sequence"/>
</dbReference>
<dbReference type="STRING" id="47427.A0A2H3D7H2"/>
<name>A0A2H3D7H2_ARMGA</name>
<dbReference type="AlphaFoldDB" id="A0A2H3D7H2"/>
<feature type="region of interest" description="Disordered" evidence="1">
    <location>
        <begin position="171"/>
        <end position="282"/>
    </location>
</feature>
<evidence type="ECO:0000256" key="1">
    <source>
        <dbReference type="SAM" id="MobiDB-lite"/>
    </source>
</evidence>
<dbReference type="OMA" id="ASAMSEW"/>
<accession>A0A2H3D7H2</accession>
<gene>
    <name evidence="2" type="ORF">ARMGADRAFT_943668</name>
</gene>
<proteinExistence type="predicted"/>
<evidence type="ECO:0000313" key="3">
    <source>
        <dbReference type="Proteomes" id="UP000217790"/>
    </source>
</evidence>
<dbReference type="EMBL" id="KZ293699">
    <property type="protein sequence ID" value="PBK84273.1"/>
    <property type="molecule type" value="Genomic_DNA"/>
</dbReference>
<keyword evidence="3" id="KW-1185">Reference proteome</keyword>
<dbReference type="InParanoid" id="A0A2H3D7H2"/>
<protein>
    <submittedName>
        <fullName evidence="2">Uncharacterized protein</fullName>
    </submittedName>
</protein>
<evidence type="ECO:0000313" key="2">
    <source>
        <dbReference type="EMBL" id="PBK84273.1"/>
    </source>
</evidence>
<organism evidence="2 3">
    <name type="scientific">Armillaria gallica</name>
    <name type="common">Bulbous honey fungus</name>
    <name type="synonym">Armillaria bulbosa</name>
    <dbReference type="NCBI Taxonomy" id="47427"/>
    <lineage>
        <taxon>Eukaryota</taxon>
        <taxon>Fungi</taxon>
        <taxon>Dikarya</taxon>
        <taxon>Basidiomycota</taxon>
        <taxon>Agaricomycotina</taxon>
        <taxon>Agaricomycetes</taxon>
        <taxon>Agaricomycetidae</taxon>
        <taxon>Agaricales</taxon>
        <taxon>Marasmiineae</taxon>
        <taxon>Physalacriaceae</taxon>
        <taxon>Armillaria</taxon>
    </lineage>
</organism>